<feature type="chain" id="PRO_5045665891" description="DUF3829 domain-containing protein" evidence="2">
    <location>
        <begin position="21"/>
        <end position="347"/>
    </location>
</feature>
<feature type="signal peptide" evidence="2">
    <location>
        <begin position="1"/>
        <end position="20"/>
    </location>
</feature>
<evidence type="ECO:0000256" key="1">
    <source>
        <dbReference type="SAM" id="Coils"/>
    </source>
</evidence>
<keyword evidence="1" id="KW-0175">Coiled coil</keyword>
<name>A0ABM7S6U9_9FLAO</name>
<feature type="coiled-coil region" evidence="1">
    <location>
        <begin position="290"/>
        <end position="320"/>
    </location>
</feature>
<reference evidence="3 4" key="1">
    <citation type="submission" date="2021-06" db="EMBL/GenBank/DDBJ databases">
        <title>Whole genome sequences of Flavobacterium sp. KK2020170 and assembly.</title>
        <authorList>
            <person name="Kitahara K."/>
            <person name="Miyoshi S."/>
            <person name="Uesaka K."/>
        </authorList>
    </citation>
    <scope>NUCLEOTIDE SEQUENCE [LARGE SCALE GENOMIC DNA]</scope>
    <source>
        <strain evidence="3 4">KK2020170</strain>
    </source>
</reference>
<protein>
    <recommendedName>
        <fullName evidence="5">DUF3829 domain-containing protein</fullName>
    </recommendedName>
</protein>
<dbReference type="RefSeq" id="WP_221258286.1">
    <property type="nucleotide sequence ID" value="NZ_AP024749.1"/>
</dbReference>
<gene>
    <name evidence="3" type="ORF">KK2020170_20620</name>
</gene>
<accession>A0ABM7S6U9</accession>
<proteinExistence type="predicted"/>
<dbReference type="EMBL" id="AP024749">
    <property type="protein sequence ID" value="BCY29194.1"/>
    <property type="molecule type" value="Genomic_DNA"/>
</dbReference>
<keyword evidence="2" id="KW-0732">Signal</keyword>
<sequence length="347" mass="40709">MKKLITISLLLLSTTIKINAQEFKTAVDYLSYVNNIEEPISKETWKYTKTIAHSKSAKRIENVRKSLIKTIQNAKSNLEKNKKGFNGDLEFHQKVISYLEFSELMISEEYAKIVDMQEIAEQSYDYMEAYILTREKVNERIKQEHDNLIESQKEFAKKYKVNLVESDDSSKFKKNMEISGEVFKYQSNLYLIFFKCNYTDMLLSQSIQNNDLAAIQQNSNSLQQYAEEGLEKIKLYKPYKGDTVLEIATIKSLNSYKDQTEKYIPQIIDFLTYSSKFEEIKSSLERKSEKDRTKEDVDLYNKMVKEVNKKINDYNKLNSENVSSKNKQIAEWNVASEKYISRHVPND</sequence>
<evidence type="ECO:0000313" key="4">
    <source>
        <dbReference type="Proteomes" id="UP000825258"/>
    </source>
</evidence>
<evidence type="ECO:0000256" key="2">
    <source>
        <dbReference type="SAM" id="SignalP"/>
    </source>
</evidence>
<keyword evidence="4" id="KW-1185">Reference proteome</keyword>
<evidence type="ECO:0008006" key="5">
    <source>
        <dbReference type="Google" id="ProtNLM"/>
    </source>
</evidence>
<evidence type="ECO:0000313" key="3">
    <source>
        <dbReference type="EMBL" id="BCY29194.1"/>
    </source>
</evidence>
<dbReference type="Proteomes" id="UP000825258">
    <property type="component" value="Chromosome"/>
</dbReference>
<organism evidence="3 4">
    <name type="scientific">Flavobacterium okayamense</name>
    <dbReference type="NCBI Taxonomy" id="2830782"/>
    <lineage>
        <taxon>Bacteria</taxon>
        <taxon>Pseudomonadati</taxon>
        <taxon>Bacteroidota</taxon>
        <taxon>Flavobacteriia</taxon>
        <taxon>Flavobacteriales</taxon>
        <taxon>Flavobacteriaceae</taxon>
        <taxon>Flavobacterium</taxon>
    </lineage>
</organism>